<name>A0A932HZJ0_UNCTE</name>
<keyword evidence="4" id="KW-0408">Iron</keyword>
<keyword evidence="2" id="KW-0479">Metal-binding</keyword>
<evidence type="ECO:0000256" key="1">
    <source>
        <dbReference type="ARBA" id="ARBA00022485"/>
    </source>
</evidence>
<protein>
    <submittedName>
        <fullName evidence="7">(Fe-S)-binding protein</fullName>
    </submittedName>
</protein>
<evidence type="ECO:0000259" key="6">
    <source>
        <dbReference type="PROSITE" id="PS51379"/>
    </source>
</evidence>
<dbReference type="Pfam" id="PF13237">
    <property type="entry name" value="Fer4_10"/>
    <property type="match status" value="1"/>
</dbReference>
<dbReference type="PROSITE" id="PS00198">
    <property type="entry name" value="4FE4S_FER_1"/>
    <property type="match status" value="1"/>
</dbReference>
<dbReference type="InterPro" id="IPR017900">
    <property type="entry name" value="4Fe4S_Fe_S_CS"/>
</dbReference>
<sequence length="446" mass="49341">MAVTELTFEELTGERIARITEACTLCGKCFEVCPMAPYSSLKGAEPERVVRSVIDLLNDRPHAPEGAVWAETCQKSGACIEACPEDVNPREMLSYAKLKLQRARQGPEERAGASRDYFQLLGRTIRLMSAIQVEPGLWRRLTAVRGGKRDKAEAVFYFGCNILQTPHILLSCMDVFDRMGLDYEVAGGMAHCCGVNHIRRGDLEAGALMGAKSLGHFRAYGPREVITFCPTCQIQYTEYMPLYAKAELRLAGAASSNGAGEALPFVHITSYLAANLDRLKALFVRPVNKRAAVHLHGGVEGIEKNLMTVLRAVPGLEIAEIDQLSDHGYQCPTLALPEAKAAMRERLFASAREAKVDSLLTVYHSCHRELCAEEKGQPFRVENFMSVLGEAMGFDYPDRTKTFKLYEDMDRVLAEAGDFLRAHGIDPGKAREELQAALYGPPRPRP</sequence>
<dbReference type="GO" id="GO:0051539">
    <property type="term" value="F:4 iron, 4 sulfur cluster binding"/>
    <property type="evidence" value="ECO:0007669"/>
    <property type="project" value="UniProtKB-KW"/>
</dbReference>
<dbReference type="GO" id="GO:0016491">
    <property type="term" value="F:oxidoreductase activity"/>
    <property type="evidence" value="ECO:0007669"/>
    <property type="project" value="UniProtKB-KW"/>
</dbReference>
<dbReference type="InterPro" id="IPR051460">
    <property type="entry name" value="HdrC_iron-sulfur_subunit"/>
</dbReference>
<evidence type="ECO:0000256" key="4">
    <source>
        <dbReference type="ARBA" id="ARBA00023004"/>
    </source>
</evidence>
<dbReference type="PANTHER" id="PTHR43255:SF1">
    <property type="entry name" value="IRON-SULFUR-BINDING OXIDOREDUCTASE FADF-RELATED"/>
    <property type="match status" value="1"/>
</dbReference>
<dbReference type="InterPro" id="IPR009051">
    <property type="entry name" value="Helical_ferredxn"/>
</dbReference>
<dbReference type="SUPFAM" id="SSF46548">
    <property type="entry name" value="alpha-helical ferredoxin"/>
    <property type="match status" value="1"/>
</dbReference>
<keyword evidence="3" id="KW-0560">Oxidoreductase</keyword>
<proteinExistence type="predicted"/>
<comment type="caution">
    <text evidence="7">The sequence shown here is derived from an EMBL/GenBank/DDBJ whole genome shotgun (WGS) entry which is preliminary data.</text>
</comment>
<dbReference type="InterPro" id="IPR017896">
    <property type="entry name" value="4Fe4S_Fe-S-bd"/>
</dbReference>
<evidence type="ECO:0000313" key="8">
    <source>
        <dbReference type="Proteomes" id="UP000782312"/>
    </source>
</evidence>
<feature type="domain" description="4Fe-4S ferredoxin-type" evidence="6">
    <location>
        <begin position="14"/>
        <end position="43"/>
    </location>
</feature>
<dbReference type="AlphaFoldDB" id="A0A932HZJ0"/>
<dbReference type="EMBL" id="JACPUR010000017">
    <property type="protein sequence ID" value="MBI3127338.1"/>
    <property type="molecule type" value="Genomic_DNA"/>
</dbReference>
<evidence type="ECO:0000256" key="5">
    <source>
        <dbReference type="ARBA" id="ARBA00023014"/>
    </source>
</evidence>
<dbReference type="Gene3D" id="1.10.1060.10">
    <property type="entry name" value="Alpha-helical ferredoxin"/>
    <property type="match status" value="1"/>
</dbReference>
<dbReference type="Proteomes" id="UP000782312">
    <property type="component" value="Unassembled WGS sequence"/>
</dbReference>
<dbReference type="GO" id="GO:0046872">
    <property type="term" value="F:metal ion binding"/>
    <property type="evidence" value="ECO:0007669"/>
    <property type="project" value="UniProtKB-KW"/>
</dbReference>
<dbReference type="PANTHER" id="PTHR43255">
    <property type="entry name" value="IRON-SULFUR-BINDING OXIDOREDUCTASE FADF-RELATED-RELATED"/>
    <property type="match status" value="1"/>
</dbReference>
<dbReference type="InterPro" id="IPR004017">
    <property type="entry name" value="Cys_rich_dom"/>
</dbReference>
<evidence type="ECO:0000256" key="2">
    <source>
        <dbReference type="ARBA" id="ARBA00022723"/>
    </source>
</evidence>
<gene>
    <name evidence="7" type="ORF">HYZ11_07015</name>
</gene>
<dbReference type="Pfam" id="PF02754">
    <property type="entry name" value="CCG"/>
    <property type="match status" value="1"/>
</dbReference>
<dbReference type="PROSITE" id="PS51379">
    <property type="entry name" value="4FE4S_FER_2"/>
    <property type="match status" value="1"/>
</dbReference>
<organism evidence="7 8">
    <name type="scientific">Tectimicrobiota bacterium</name>
    <dbReference type="NCBI Taxonomy" id="2528274"/>
    <lineage>
        <taxon>Bacteria</taxon>
        <taxon>Pseudomonadati</taxon>
        <taxon>Nitrospinota/Tectimicrobiota group</taxon>
        <taxon>Candidatus Tectimicrobiota</taxon>
    </lineage>
</organism>
<accession>A0A932HZJ0</accession>
<keyword evidence="5" id="KW-0411">Iron-sulfur</keyword>
<evidence type="ECO:0000313" key="7">
    <source>
        <dbReference type="EMBL" id="MBI3127338.1"/>
    </source>
</evidence>
<reference evidence="7" key="1">
    <citation type="submission" date="2020-07" db="EMBL/GenBank/DDBJ databases">
        <title>Huge and variable diversity of episymbiotic CPR bacteria and DPANN archaea in groundwater ecosystems.</title>
        <authorList>
            <person name="He C.Y."/>
            <person name="Keren R."/>
            <person name="Whittaker M."/>
            <person name="Farag I.F."/>
            <person name="Doudna J."/>
            <person name="Cate J.H.D."/>
            <person name="Banfield J.F."/>
        </authorList>
    </citation>
    <scope>NUCLEOTIDE SEQUENCE</scope>
    <source>
        <strain evidence="7">NC_groundwater_763_Ag_S-0.2um_68_21</strain>
    </source>
</reference>
<keyword evidence="1" id="KW-0004">4Fe-4S</keyword>
<evidence type="ECO:0000256" key="3">
    <source>
        <dbReference type="ARBA" id="ARBA00023002"/>
    </source>
</evidence>
<dbReference type="GO" id="GO:0005886">
    <property type="term" value="C:plasma membrane"/>
    <property type="evidence" value="ECO:0007669"/>
    <property type="project" value="TreeGrafter"/>
</dbReference>